<protein>
    <recommendedName>
        <fullName evidence="3">WYL domain-containing protein</fullName>
    </recommendedName>
</protein>
<gene>
    <name evidence="1" type="ORF">GOC85_14745</name>
</gene>
<name>A0A847TLE0_HALVO</name>
<evidence type="ECO:0000313" key="1">
    <source>
        <dbReference type="EMBL" id="NLV03823.1"/>
    </source>
</evidence>
<comment type="caution">
    <text evidence="1">The sequence shown here is derived from an EMBL/GenBank/DDBJ whole genome shotgun (WGS) entry which is preliminary data.</text>
</comment>
<reference evidence="1" key="1">
    <citation type="submission" date="2019-12" db="EMBL/GenBank/DDBJ databases">
        <title>Haloferax alexandrinus strain pws11.</title>
        <authorList>
            <person name="Verma D.K."/>
            <person name="Gopal K."/>
            <person name="Prasad E.S."/>
        </authorList>
    </citation>
    <scope>NUCLEOTIDE SEQUENCE</scope>
    <source>
        <strain evidence="1">Pws11</strain>
    </source>
</reference>
<evidence type="ECO:0000313" key="2">
    <source>
        <dbReference type="Proteomes" id="UP000619835"/>
    </source>
</evidence>
<dbReference type="EMBL" id="WOWC01000001">
    <property type="protein sequence ID" value="NLV03823.1"/>
    <property type="molecule type" value="Genomic_DNA"/>
</dbReference>
<accession>A0A847TLE0</accession>
<evidence type="ECO:0008006" key="3">
    <source>
        <dbReference type="Google" id="ProtNLM"/>
    </source>
</evidence>
<sequence>MTFLTAGYKVWNRLSMSDIICKAIQEQKVLKFTYDGHHRKVEPYCHGRSKKGKESLRGYQIAGGSNSRRVPFWRLFTVAKMRNLTLTDEPFSGDRPHYNPNDKDLSPIHCNI</sequence>
<dbReference type="AlphaFoldDB" id="A0A847TLE0"/>
<proteinExistence type="predicted"/>
<dbReference type="Proteomes" id="UP000619835">
    <property type="component" value="Unassembled WGS sequence"/>
</dbReference>
<organism evidence="1 2">
    <name type="scientific">Haloferax volcanii</name>
    <name type="common">Halobacterium volcanii</name>
    <dbReference type="NCBI Taxonomy" id="2246"/>
    <lineage>
        <taxon>Archaea</taxon>
        <taxon>Methanobacteriati</taxon>
        <taxon>Methanobacteriota</taxon>
        <taxon>Stenosarchaea group</taxon>
        <taxon>Halobacteria</taxon>
        <taxon>Halobacteriales</taxon>
        <taxon>Haloferacaceae</taxon>
        <taxon>Haloferax</taxon>
    </lineage>
</organism>